<feature type="transmembrane region" description="Helical" evidence="1">
    <location>
        <begin position="93"/>
        <end position="112"/>
    </location>
</feature>
<organism evidence="2 3">
    <name type="scientific">Haloarcula pellucida</name>
    <dbReference type="NCBI Taxonomy" id="1427151"/>
    <lineage>
        <taxon>Archaea</taxon>
        <taxon>Methanobacteriati</taxon>
        <taxon>Methanobacteriota</taxon>
        <taxon>Stenosarchaea group</taxon>
        <taxon>Halobacteria</taxon>
        <taxon>Halobacteriales</taxon>
        <taxon>Haloarculaceae</taxon>
        <taxon>Haloarcula</taxon>
    </lineage>
</organism>
<feature type="transmembrane region" description="Helical" evidence="1">
    <location>
        <begin position="67"/>
        <end position="87"/>
    </location>
</feature>
<sequence>MPDSEYPPWVLCILIGPIAETIGSGLLIHYNVGFDSVAFQTGIFFGVFYAVGIYALYSLYYKLSKKYLAYAGVVFIVLVQTLIWLWGVEVQGANYFVAGVLLTALAGLDKIARSVTATR</sequence>
<proteinExistence type="predicted"/>
<dbReference type="EMBL" id="BMOU01000005">
    <property type="protein sequence ID" value="GGN99355.1"/>
    <property type="molecule type" value="Genomic_DNA"/>
</dbReference>
<accession>A0A830GPS7</accession>
<gene>
    <name evidence="2" type="ORF">GCM10009030_30790</name>
</gene>
<comment type="caution">
    <text evidence="2">The sequence shown here is derived from an EMBL/GenBank/DDBJ whole genome shotgun (WGS) entry which is preliminary data.</text>
</comment>
<keyword evidence="1" id="KW-0812">Transmembrane</keyword>
<dbReference type="AlphaFoldDB" id="A0A830GPS7"/>
<protein>
    <submittedName>
        <fullName evidence="2">Uncharacterized protein</fullName>
    </submittedName>
</protein>
<feature type="transmembrane region" description="Helical" evidence="1">
    <location>
        <begin position="9"/>
        <end position="32"/>
    </location>
</feature>
<reference evidence="2" key="1">
    <citation type="journal article" date="2014" name="Int. J. Syst. Evol. Microbiol.">
        <title>Complete genome sequence of Corynebacterium casei LMG S-19264T (=DSM 44701T), isolated from a smear-ripened cheese.</title>
        <authorList>
            <consortium name="US DOE Joint Genome Institute (JGI-PGF)"/>
            <person name="Walter F."/>
            <person name="Albersmeier A."/>
            <person name="Kalinowski J."/>
            <person name="Ruckert C."/>
        </authorList>
    </citation>
    <scope>NUCLEOTIDE SEQUENCE</scope>
    <source>
        <strain evidence="2">JCM 17820</strain>
    </source>
</reference>
<keyword evidence="1" id="KW-1133">Transmembrane helix</keyword>
<feature type="transmembrane region" description="Helical" evidence="1">
    <location>
        <begin position="38"/>
        <end position="60"/>
    </location>
</feature>
<evidence type="ECO:0000256" key="1">
    <source>
        <dbReference type="SAM" id="Phobius"/>
    </source>
</evidence>
<keyword evidence="3" id="KW-1185">Reference proteome</keyword>
<evidence type="ECO:0000313" key="3">
    <source>
        <dbReference type="Proteomes" id="UP000605784"/>
    </source>
</evidence>
<name>A0A830GPS7_9EURY</name>
<evidence type="ECO:0000313" key="2">
    <source>
        <dbReference type="EMBL" id="GGN99355.1"/>
    </source>
</evidence>
<reference evidence="2" key="2">
    <citation type="submission" date="2020-09" db="EMBL/GenBank/DDBJ databases">
        <authorList>
            <person name="Sun Q."/>
            <person name="Ohkuma M."/>
        </authorList>
    </citation>
    <scope>NUCLEOTIDE SEQUENCE</scope>
    <source>
        <strain evidence="2">JCM 17820</strain>
    </source>
</reference>
<dbReference type="RefSeq" id="WP_188999931.1">
    <property type="nucleotide sequence ID" value="NZ_BMOU01000005.1"/>
</dbReference>
<dbReference type="Proteomes" id="UP000605784">
    <property type="component" value="Unassembled WGS sequence"/>
</dbReference>
<keyword evidence="1" id="KW-0472">Membrane</keyword>